<protein>
    <submittedName>
        <fullName evidence="3">WLM domain family protein</fullName>
    </submittedName>
</protein>
<feature type="compositionally biased region" description="Basic residues" evidence="1">
    <location>
        <begin position="612"/>
        <end position="621"/>
    </location>
</feature>
<dbReference type="InterPro" id="IPR013536">
    <property type="entry name" value="WLM_dom"/>
</dbReference>
<feature type="region of interest" description="Disordered" evidence="1">
    <location>
        <begin position="494"/>
        <end position="558"/>
    </location>
</feature>
<dbReference type="Pfam" id="PF08325">
    <property type="entry name" value="WLM"/>
    <property type="match status" value="1"/>
</dbReference>
<evidence type="ECO:0000259" key="2">
    <source>
        <dbReference type="PROSITE" id="PS51397"/>
    </source>
</evidence>
<sequence>MSAAFMAQLPFIGSSSTLGWQRDDVARSYMEHVLHRARVLLPRRGWRIGLIKEFYPRGATLLGLNVNAGSEVCIRFRVPGKKNEFLPFHEVLCTALHEFTHCVHPRHDRAFWNLYYDLVKECEALEITMIQQGMRLYPAISSTPMSCSGTASQQSRSDREGRTAAMVKSARGGGRRLGNGGARGGGRERGGGMSTGSRHVTQTIIMTGRAASSSSSSPTSSAGFPGEGRRLGGGGPRQYDTPIGFTPTRDALRRILADAAQRRLARTLPSAATVTLGSQPLALSLDSGTFPQQDGGQSEVDDGDAPDCVPHTLSGHEDGGGWNCPRCAFRNDDNVVGSCAFCADCDDEDEGEAIWRKRPRLDSDHSPLETPTIAVPSATAMNRDGVEDGIYVNFFGFDGKAAMLACDMYGILPENLLYLPKNMFLQTGDESEQVLLVRYTMCERSRQGTFRTLLGAKSKLMAEGKVEALWKERCRTLADAAPCPRFTEKQLEEAAAALDTDSESDEERQVDERGMLKPPPPLPPAPPFASDGPRGEAAAEAAATENDESPTPELQNDWKQYDVVKSLELSRTHKLCSQPPNIPQAYFPRLLETLNMEEKELAAAQKELSRYSKKAARRLRARQQERSSGPSAPGRSTSLPPLSSSPLQNPAATHLHQSVELRNRRELDALHRVAQAHLRFLSERYEQGRSIDEKMEGVATLGTLEHMLKYQKSIGIAPELEDRIQTRMVREESRAALQQQLRESEWERAYAIEEKAQHAKEVLERERERTKGIAAEAQRTQRLITDWKQVAAHRQQETHLNSVLHRSAVRHAKADTFIETKRAAAGMSRYYHDQQEVHRRQLRDTIRDMMVSKKFSADGVADEDDDVVA</sequence>
<evidence type="ECO:0000313" key="4">
    <source>
        <dbReference type="Proteomes" id="UP000318447"/>
    </source>
</evidence>
<comment type="caution">
    <text evidence="3">The sequence shown here is derived from an EMBL/GenBank/DDBJ whole genome shotgun (WGS) entry which is preliminary data.</text>
</comment>
<dbReference type="VEuPathDB" id="TriTrypDB:LdBPK_321370.1"/>
<dbReference type="EMBL" id="RHLC01000009">
    <property type="protein sequence ID" value="TPP43650.1"/>
    <property type="molecule type" value="Genomic_DNA"/>
</dbReference>
<dbReference type="VEuPathDB" id="TriTrypDB:LdCL_320019400"/>
<dbReference type="PROSITE" id="PS51397">
    <property type="entry name" value="WLM"/>
    <property type="match status" value="1"/>
</dbReference>
<feature type="compositionally biased region" description="Polar residues" evidence="1">
    <location>
        <begin position="286"/>
        <end position="296"/>
    </location>
</feature>
<feature type="region of interest" description="Disordered" evidence="1">
    <location>
        <begin position="612"/>
        <end position="654"/>
    </location>
</feature>
<dbReference type="GO" id="GO:0006281">
    <property type="term" value="P:DNA repair"/>
    <property type="evidence" value="ECO:0007669"/>
    <property type="project" value="TreeGrafter"/>
</dbReference>
<feature type="compositionally biased region" description="Low complexity" evidence="1">
    <location>
        <begin position="638"/>
        <end position="647"/>
    </location>
</feature>
<dbReference type="VEuPathDB" id="TriTrypDB:LDHU3_32.1750"/>
<dbReference type="PANTHER" id="PTHR46622">
    <property type="entry name" value="DNA-DEPENDENT METALLOPROTEASE WSS1"/>
    <property type="match status" value="1"/>
</dbReference>
<gene>
    <name evidence="3" type="ORF">CGC21_20245</name>
</gene>
<feature type="region of interest" description="Disordered" evidence="1">
    <location>
        <begin position="145"/>
        <end position="245"/>
    </location>
</feature>
<dbReference type="InterPro" id="IPR053000">
    <property type="entry name" value="WSS1-like_metalloprotease"/>
</dbReference>
<dbReference type="PANTHER" id="PTHR46622:SF1">
    <property type="entry name" value="DNA-DEPENDENT METALLOPROTEASE WSS1"/>
    <property type="match status" value="1"/>
</dbReference>
<proteinExistence type="predicted"/>
<dbReference type="VEuPathDB" id="TriTrypDB:LdCL_320019500"/>
<dbReference type="GO" id="GO:0005634">
    <property type="term" value="C:nucleus"/>
    <property type="evidence" value="ECO:0007669"/>
    <property type="project" value="TreeGrafter"/>
</dbReference>
<feature type="compositionally biased region" description="Acidic residues" evidence="1">
    <location>
        <begin position="500"/>
        <end position="509"/>
    </location>
</feature>
<feature type="compositionally biased region" description="Polar residues" evidence="1">
    <location>
        <begin position="195"/>
        <end position="205"/>
    </location>
</feature>
<evidence type="ECO:0000256" key="1">
    <source>
        <dbReference type="SAM" id="MobiDB-lite"/>
    </source>
</evidence>
<evidence type="ECO:0000313" key="3">
    <source>
        <dbReference type="EMBL" id="TPP43650.1"/>
    </source>
</evidence>
<dbReference type="VEuPathDB" id="TriTrypDB:LDHU3_32.1740"/>
<dbReference type="VEuPathDB" id="TriTrypDB:LdBPK_321380.1"/>
<feature type="compositionally biased region" description="Polar residues" evidence="1">
    <location>
        <begin position="145"/>
        <end position="155"/>
    </location>
</feature>
<dbReference type="AlphaFoldDB" id="A0A504XBQ4"/>
<organism evidence="3 4">
    <name type="scientific">Leishmania donovani</name>
    <dbReference type="NCBI Taxonomy" id="5661"/>
    <lineage>
        <taxon>Eukaryota</taxon>
        <taxon>Discoba</taxon>
        <taxon>Euglenozoa</taxon>
        <taxon>Kinetoplastea</taxon>
        <taxon>Metakinetoplastina</taxon>
        <taxon>Trypanosomatida</taxon>
        <taxon>Trypanosomatidae</taxon>
        <taxon>Leishmaniinae</taxon>
        <taxon>Leishmania</taxon>
    </lineage>
</organism>
<accession>A0A504XBQ4</accession>
<feature type="region of interest" description="Disordered" evidence="1">
    <location>
        <begin position="285"/>
        <end position="315"/>
    </location>
</feature>
<name>A0A504XBQ4_LEIDO</name>
<feature type="compositionally biased region" description="Gly residues" evidence="1">
    <location>
        <begin position="171"/>
        <end position="184"/>
    </location>
</feature>
<feature type="compositionally biased region" description="Pro residues" evidence="1">
    <location>
        <begin position="517"/>
        <end position="527"/>
    </location>
</feature>
<dbReference type="GO" id="GO:0008237">
    <property type="term" value="F:metallopeptidase activity"/>
    <property type="evidence" value="ECO:0007669"/>
    <property type="project" value="TreeGrafter"/>
</dbReference>
<feature type="domain" description="WLM" evidence="2">
    <location>
        <begin position="1"/>
        <end position="265"/>
    </location>
</feature>
<reference evidence="4" key="1">
    <citation type="submission" date="2019-02" db="EMBL/GenBank/DDBJ databases">
        <title>FDA dAtabase for Regulatory Grade micrObial Sequences (FDA-ARGOS): Supporting development and validation of Infectious Disease Dx tests.</title>
        <authorList>
            <person name="Duncan R."/>
            <person name="Fisher C."/>
            <person name="Tallon L."/>
            <person name="Sadzewicz L."/>
            <person name="Sengamalay N."/>
            <person name="Ott S."/>
            <person name="Godinez A."/>
            <person name="Nagaraj S."/>
            <person name="Vavikolanu K."/>
            <person name="Nadendla S."/>
            <person name="Aluvathingal J."/>
            <person name="Sichtig H."/>
        </authorList>
    </citation>
    <scope>NUCLEOTIDE SEQUENCE [LARGE SCALE GENOMIC DNA]</scope>
    <source>
        <strain evidence="4">FDAARGOS_361</strain>
    </source>
</reference>
<dbReference type="Proteomes" id="UP000318447">
    <property type="component" value="Unassembled WGS sequence"/>
</dbReference>
<feature type="compositionally biased region" description="Low complexity" evidence="1">
    <location>
        <begin position="210"/>
        <end position="224"/>
    </location>
</feature>